<evidence type="ECO:0000256" key="4">
    <source>
        <dbReference type="PROSITE-ProRule" id="PRU00134"/>
    </source>
</evidence>
<accession>A0AAV8SC63</accession>
<evidence type="ECO:0000313" key="6">
    <source>
        <dbReference type="EMBL" id="KAJ8749628.1"/>
    </source>
</evidence>
<evidence type="ECO:0000313" key="7">
    <source>
        <dbReference type="Proteomes" id="UP001159364"/>
    </source>
</evidence>
<feature type="domain" description="MYND-type" evidence="5">
    <location>
        <begin position="188"/>
        <end position="226"/>
    </location>
</feature>
<dbReference type="Proteomes" id="UP001159364">
    <property type="component" value="Linkage Group LG12"/>
</dbReference>
<organism evidence="6 7">
    <name type="scientific">Erythroxylum novogranatense</name>
    <dbReference type="NCBI Taxonomy" id="1862640"/>
    <lineage>
        <taxon>Eukaryota</taxon>
        <taxon>Viridiplantae</taxon>
        <taxon>Streptophyta</taxon>
        <taxon>Embryophyta</taxon>
        <taxon>Tracheophyta</taxon>
        <taxon>Spermatophyta</taxon>
        <taxon>Magnoliopsida</taxon>
        <taxon>eudicotyledons</taxon>
        <taxon>Gunneridae</taxon>
        <taxon>Pentapetalae</taxon>
        <taxon>rosids</taxon>
        <taxon>fabids</taxon>
        <taxon>Malpighiales</taxon>
        <taxon>Erythroxylaceae</taxon>
        <taxon>Erythroxylum</taxon>
    </lineage>
</organism>
<dbReference type="InterPro" id="IPR002893">
    <property type="entry name" value="Znf_MYND"/>
</dbReference>
<dbReference type="PANTHER" id="PTHR12298:SF4">
    <property type="entry name" value="PROGRAMMED CELL DEATH PROTEIN 2"/>
    <property type="match status" value="1"/>
</dbReference>
<dbReference type="PANTHER" id="PTHR12298">
    <property type="entry name" value="PCDC2 PROGRAMMED CELL DEATH PROTEIN 2 -RELATED"/>
    <property type="match status" value="1"/>
</dbReference>
<evidence type="ECO:0000256" key="1">
    <source>
        <dbReference type="ARBA" id="ARBA00022723"/>
    </source>
</evidence>
<comment type="caution">
    <text evidence="6">The sequence shown here is derived from an EMBL/GenBank/DDBJ whole genome shotgun (WGS) entry which is preliminary data.</text>
</comment>
<keyword evidence="2 4" id="KW-0863">Zinc-finger</keyword>
<sequence length="416" mass="47028">MESGARGESIEKLKGLKISSLDDEDDKIEEEQELIIEDDDEDDEEDEEQEPVVLGFLEKPKCHWSLLRQLFPSKAGGVPAWVDPINLPSGQSCTCDICGQPLQFLLQVYSPLSDKESAFHRTIFVFMCTSMSCLLRDQHEQWKHGPGKPSRSVKVFRCQLPYSNPFYSSEPPKHNGNDRPLKAGVALCNWCGTWKGDKMCSSCKKAHYCSQKHQALHWRFGHKLECQRLSLSSQLPDSCDSAPMEKIQVASNTLWPEYEMINENEDEFDEGETSDDERRVNSLVPTSRLDLSMNSLLDSFKGDSDKKCWAVFQERIARAPEQVVRYCRHASAKPLWPMSTGQPSKGDIPCCNHCGSSLVFEFQVLPQLLYYFGVKNDVDSLDWATIVVYTCGASCETSAGYAEEFAWVQLYPQSAA</sequence>
<keyword evidence="3" id="KW-0862">Zinc</keyword>
<keyword evidence="7" id="KW-1185">Reference proteome</keyword>
<dbReference type="Pfam" id="PF01753">
    <property type="entry name" value="zf-MYND"/>
    <property type="match status" value="1"/>
</dbReference>
<name>A0AAV8SC63_9ROSI</name>
<evidence type="ECO:0000256" key="2">
    <source>
        <dbReference type="ARBA" id="ARBA00022771"/>
    </source>
</evidence>
<proteinExistence type="predicted"/>
<dbReference type="Pfam" id="PF04194">
    <property type="entry name" value="PDCD2_C"/>
    <property type="match status" value="1"/>
</dbReference>
<keyword evidence="1" id="KW-0479">Metal-binding</keyword>
<dbReference type="InterPro" id="IPR007320">
    <property type="entry name" value="PDCD2_C"/>
</dbReference>
<dbReference type="SUPFAM" id="SSF144232">
    <property type="entry name" value="HIT/MYND zinc finger-like"/>
    <property type="match status" value="1"/>
</dbReference>
<dbReference type="GO" id="GO:0005737">
    <property type="term" value="C:cytoplasm"/>
    <property type="evidence" value="ECO:0007669"/>
    <property type="project" value="InterPro"/>
</dbReference>
<evidence type="ECO:0000259" key="5">
    <source>
        <dbReference type="PROSITE" id="PS50865"/>
    </source>
</evidence>
<dbReference type="PROSITE" id="PS01360">
    <property type="entry name" value="ZF_MYND_1"/>
    <property type="match status" value="1"/>
</dbReference>
<dbReference type="GO" id="GO:0008270">
    <property type="term" value="F:zinc ion binding"/>
    <property type="evidence" value="ECO:0007669"/>
    <property type="project" value="UniProtKB-KW"/>
</dbReference>
<protein>
    <recommendedName>
        <fullName evidence="5">MYND-type domain-containing protein</fullName>
    </recommendedName>
</protein>
<dbReference type="AlphaFoldDB" id="A0AAV8SC63"/>
<reference evidence="6 7" key="1">
    <citation type="submission" date="2021-09" db="EMBL/GenBank/DDBJ databases">
        <title>Genomic insights and catalytic innovation underlie evolution of tropane alkaloids biosynthesis.</title>
        <authorList>
            <person name="Wang Y.-J."/>
            <person name="Tian T."/>
            <person name="Huang J.-P."/>
            <person name="Huang S.-X."/>
        </authorList>
    </citation>
    <scope>NUCLEOTIDE SEQUENCE [LARGE SCALE GENOMIC DNA]</scope>
    <source>
        <strain evidence="6">KIB-2018</strain>
        <tissue evidence="6">Leaf</tissue>
    </source>
</reference>
<dbReference type="Gene3D" id="6.10.140.2220">
    <property type="match status" value="1"/>
</dbReference>
<gene>
    <name evidence="6" type="ORF">K2173_026277</name>
</gene>
<evidence type="ECO:0000256" key="3">
    <source>
        <dbReference type="ARBA" id="ARBA00022833"/>
    </source>
</evidence>
<dbReference type="EMBL" id="JAIWQS010000012">
    <property type="protein sequence ID" value="KAJ8749628.1"/>
    <property type="molecule type" value="Genomic_DNA"/>
</dbReference>
<dbReference type="PROSITE" id="PS50865">
    <property type="entry name" value="ZF_MYND_2"/>
    <property type="match status" value="1"/>
</dbReference>